<dbReference type="EMBL" id="LGBR01000001">
    <property type="protein sequence ID" value="KOY51810.1"/>
    <property type="molecule type" value="Genomic_DNA"/>
</dbReference>
<protein>
    <submittedName>
        <fullName evidence="3">Type IX secretion system membrane protein, PorP/SprF family</fullName>
    </submittedName>
</protein>
<dbReference type="PATRIC" id="fig|1300348.6.peg.1369"/>
<accession>A0A0N0UNK4</accession>
<reference evidence="2 4" key="1">
    <citation type="submission" date="2015-07" db="EMBL/GenBank/DDBJ databases">
        <title>Genome of Polaribacter dokdonenesis DSW-5, isolated from seawater off Dokdo in Korea.</title>
        <authorList>
            <person name="Yoon K."/>
            <person name="Song J.Y."/>
            <person name="Kim J.F."/>
        </authorList>
    </citation>
    <scope>NUCLEOTIDE SEQUENCE [LARGE SCALE GENOMIC DNA]</scope>
    <source>
        <strain evidence="2 4">DSW-5</strain>
    </source>
</reference>
<gene>
    <name evidence="2" type="ORF">I602_1370</name>
    <name evidence="3" type="ORF">SAMN05444353_0400</name>
</gene>
<dbReference type="EMBL" id="FNUE01000001">
    <property type="protein sequence ID" value="SEE02446.1"/>
    <property type="molecule type" value="Genomic_DNA"/>
</dbReference>
<keyword evidence="5" id="KW-1185">Reference proteome</keyword>
<evidence type="ECO:0000313" key="5">
    <source>
        <dbReference type="Proteomes" id="UP000183071"/>
    </source>
</evidence>
<sequence length="301" mass="33379">MKSIKYIISCTLLLITLSIHGQQDPLYTQYNYNMNVINPAYAGSKGVLSVGILGRSQWVGIEGSPRTLTLAAHSPVGKNVGLGLSVIADRVGPVRETNIFGDFSFTIVTSENSRLALGLKAGVTSLQVNTLTANNNNDPLNVPIDRTAPNFGTGAYFYTDKFYAGFSIPNLLKTRYLEKSAGVVSTASEEMHYFITSGYVFDIYEDLKLKPSTMIRGVKNAPLSVDISANLLWQEKFEFGLSYRFNKSFSGVIGFLLNEDMRIGYSYDQSVGNFGNFNFGSHELMLLIDFNRRNLKSPRFF</sequence>
<organism evidence="2 4">
    <name type="scientific">Polaribacter dokdonensis DSW-5</name>
    <dbReference type="NCBI Taxonomy" id="1300348"/>
    <lineage>
        <taxon>Bacteria</taxon>
        <taxon>Pseudomonadati</taxon>
        <taxon>Bacteroidota</taxon>
        <taxon>Flavobacteriia</taxon>
        <taxon>Flavobacteriales</taxon>
        <taxon>Flavobacteriaceae</taxon>
    </lineage>
</organism>
<evidence type="ECO:0000313" key="3">
    <source>
        <dbReference type="EMBL" id="SEE02446.1"/>
    </source>
</evidence>
<dbReference type="AlphaFoldDB" id="A0A0N0UNK4"/>
<name>A0A0N0UNK4_9FLAO</name>
<proteinExistence type="predicted"/>
<dbReference type="STRING" id="1300348.I602_1370"/>
<comment type="caution">
    <text evidence="2">The sequence shown here is derived from an EMBL/GenBank/DDBJ whole genome shotgun (WGS) entry which is preliminary data.</text>
</comment>
<feature type="signal peptide" evidence="1">
    <location>
        <begin position="1"/>
        <end position="21"/>
    </location>
</feature>
<dbReference type="Proteomes" id="UP000183071">
    <property type="component" value="Unassembled WGS sequence"/>
</dbReference>
<reference evidence="3 5" key="2">
    <citation type="submission" date="2016-10" db="EMBL/GenBank/DDBJ databases">
        <authorList>
            <person name="Varghese N."/>
            <person name="Submissions S."/>
        </authorList>
    </citation>
    <scope>NUCLEOTIDE SEQUENCE [LARGE SCALE GENOMIC DNA]</scope>
    <source>
        <strain evidence="3 5">DSW-5</strain>
    </source>
</reference>
<dbReference type="NCBIfam" id="TIGR03519">
    <property type="entry name" value="T9SS_PorP_fam"/>
    <property type="match status" value="1"/>
</dbReference>
<evidence type="ECO:0000256" key="1">
    <source>
        <dbReference type="SAM" id="SignalP"/>
    </source>
</evidence>
<dbReference type="Pfam" id="PF11751">
    <property type="entry name" value="PorP_SprF"/>
    <property type="match status" value="1"/>
</dbReference>
<evidence type="ECO:0000313" key="4">
    <source>
        <dbReference type="Proteomes" id="UP000037716"/>
    </source>
</evidence>
<dbReference type="InterPro" id="IPR019861">
    <property type="entry name" value="PorP/SprF_Bacteroidetes"/>
</dbReference>
<dbReference type="RefSeq" id="WP_074613505.1">
    <property type="nucleotide sequence ID" value="NZ_FNUE01000001.1"/>
</dbReference>
<keyword evidence="1" id="KW-0732">Signal</keyword>
<evidence type="ECO:0000313" key="2">
    <source>
        <dbReference type="EMBL" id="KOY51810.1"/>
    </source>
</evidence>
<dbReference type="Proteomes" id="UP000037716">
    <property type="component" value="Unassembled WGS sequence"/>
</dbReference>
<feature type="chain" id="PRO_5005860418" evidence="1">
    <location>
        <begin position="22"/>
        <end position="301"/>
    </location>
</feature>